<evidence type="ECO:0000259" key="3">
    <source>
        <dbReference type="PROSITE" id="PS50235"/>
    </source>
</evidence>
<proteinExistence type="predicted"/>
<gene>
    <name evidence="4" type="ORF">HAKA00212_LOCUS13478</name>
    <name evidence="5" type="ORF">HAKA00212_LOCUS13479</name>
</gene>
<feature type="compositionally biased region" description="Low complexity" evidence="1">
    <location>
        <begin position="58"/>
        <end position="73"/>
    </location>
</feature>
<dbReference type="Pfam" id="PF00443">
    <property type="entry name" value="UCH"/>
    <property type="match status" value="1"/>
</dbReference>
<evidence type="ECO:0000313" key="4">
    <source>
        <dbReference type="EMBL" id="CAE0634738.1"/>
    </source>
</evidence>
<protein>
    <recommendedName>
        <fullName evidence="6">Ubiquitinyl hydrolase 1</fullName>
    </recommendedName>
</protein>
<dbReference type="InterPro" id="IPR038765">
    <property type="entry name" value="Papain-like_cys_pep_sf"/>
</dbReference>
<dbReference type="Gene3D" id="1.10.8.10">
    <property type="entry name" value="DNA helicase RuvA subunit, C-terminal domain"/>
    <property type="match status" value="1"/>
</dbReference>
<feature type="domain" description="UBA" evidence="2">
    <location>
        <begin position="1"/>
        <end position="37"/>
    </location>
</feature>
<evidence type="ECO:0000259" key="2">
    <source>
        <dbReference type="PROSITE" id="PS50030"/>
    </source>
</evidence>
<dbReference type="PROSITE" id="PS50235">
    <property type="entry name" value="USP_3"/>
    <property type="match status" value="1"/>
</dbReference>
<dbReference type="Pfam" id="PF22562">
    <property type="entry name" value="UBA_7"/>
    <property type="match status" value="1"/>
</dbReference>
<dbReference type="PROSITE" id="PS00973">
    <property type="entry name" value="USP_2"/>
    <property type="match status" value="1"/>
</dbReference>
<dbReference type="AlphaFoldDB" id="A0A6S9IZW9"/>
<dbReference type="SUPFAM" id="SSF54001">
    <property type="entry name" value="Cysteine proteinases"/>
    <property type="match status" value="1"/>
</dbReference>
<feature type="compositionally biased region" description="Pro residues" evidence="1">
    <location>
        <begin position="44"/>
        <end position="57"/>
    </location>
</feature>
<sequence length="147" mass="15479">MVASLVAMGFSENGCRRACLATQNANVEVAMNWVLEHMGDPDFNDPPPPGFGAPPPAAAATAASSSGGNADAASPEEDGVGTYTLHGFVSHVGRNTASGHYVCHLRSADGSWAIFDDQKVAQSRAPPLRLGYLYFYRRDDAPAVEDP</sequence>
<dbReference type="EMBL" id="HBIU01029260">
    <property type="protein sequence ID" value="CAE0634739.1"/>
    <property type="molecule type" value="Transcribed_RNA"/>
</dbReference>
<dbReference type="InterPro" id="IPR018200">
    <property type="entry name" value="USP_CS"/>
</dbReference>
<dbReference type="GO" id="GO:0004843">
    <property type="term" value="F:cysteine-type deubiquitinase activity"/>
    <property type="evidence" value="ECO:0007669"/>
    <property type="project" value="InterPro"/>
</dbReference>
<dbReference type="EMBL" id="HBIU01029258">
    <property type="protein sequence ID" value="CAE0634738.1"/>
    <property type="molecule type" value="Transcribed_RNA"/>
</dbReference>
<name>A0A6S9IZW9_HETAK</name>
<dbReference type="Gene3D" id="3.90.70.10">
    <property type="entry name" value="Cysteine proteinases"/>
    <property type="match status" value="1"/>
</dbReference>
<evidence type="ECO:0000256" key="1">
    <source>
        <dbReference type="SAM" id="MobiDB-lite"/>
    </source>
</evidence>
<organism evidence="4">
    <name type="scientific">Heterosigma akashiwo</name>
    <name type="common">Chromophytic alga</name>
    <name type="synonym">Heterosigma carterae</name>
    <dbReference type="NCBI Taxonomy" id="2829"/>
    <lineage>
        <taxon>Eukaryota</taxon>
        <taxon>Sar</taxon>
        <taxon>Stramenopiles</taxon>
        <taxon>Ochrophyta</taxon>
        <taxon>Raphidophyceae</taxon>
        <taxon>Chattonellales</taxon>
        <taxon>Chattonellaceae</taxon>
        <taxon>Heterosigma</taxon>
    </lineage>
</organism>
<feature type="domain" description="USP" evidence="3">
    <location>
        <begin position="1"/>
        <end position="139"/>
    </location>
</feature>
<evidence type="ECO:0008006" key="6">
    <source>
        <dbReference type="Google" id="ProtNLM"/>
    </source>
</evidence>
<accession>A0A6S9IZW9</accession>
<dbReference type="GO" id="GO:0016579">
    <property type="term" value="P:protein deubiquitination"/>
    <property type="evidence" value="ECO:0007669"/>
    <property type="project" value="InterPro"/>
</dbReference>
<reference evidence="4" key="1">
    <citation type="submission" date="2021-01" db="EMBL/GenBank/DDBJ databases">
        <authorList>
            <person name="Corre E."/>
            <person name="Pelletier E."/>
            <person name="Niang G."/>
            <person name="Scheremetjew M."/>
            <person name="Finn R."/>
            <person name="Kale V."/>
            <person name="Holt S."/>
            <person name="Cochrane G."/>
            <person name="Meng A."/>
            <person name="Brown T."/>
            <person name="Cohen L."/>
        </authorList>
    </citation>
    <scope>NUCLEOTIDE SEQUENCE</scope>
    <source>
        <strain evidence="4">CCMP3107</strain>
    </source>
</reference>
<dbReference type="InterPro" id="IPR028889">
    <property type="entry name" value="USP"/>
</dbReference>
<dbReference type="PROSITE" id="PS50030">
    <property type="entry name" value="UBA"/>
    <property type="match status" value="1"/>
</dbReference>
<evidence type="ECO:0000313" key="5">
    <source>
        <dbReference type="EMBL" id="CAE0634739.1"/>
    </source>
</evidence>
<feature type="region of interest" description="Disordered" evidence="1">
    <location>
        <begin position="40"/>
        <end position="78"/>
    </location>
</feature>
<dbReference type="InterPro" id="IPR001394">
    <property type="entry name" value="Peptidase_C19_UCH"/>
</dbReference>
<dbReference type="InterPro" id="IPR015940">
    <property type="entry name" value="UBA"/>
</dbReference>
<dbReference type="CDD" id="cd14294">
    <property type="entry name" value="UBA1_UBP5_like"/>
    <property type="match status" value="1"/>
</dbReference>